<accession>A0A9D1IXH2</accession>
<name>A0A9D1IXH2_9FIRM</name>
<protein>
    <recommendedName>
        <fullName evidence="3">Zinc ribbon domain-containing protein</fullName>
    </recommendedName>
</protein>
<proteinExistence type="predicted"/>
<organism evidence="1 2">
    <name type="scientific">Candidatus Avoscillospira avicola</name>
    <dbReference type="NCBI Taxonomy" id="2840706"/>
    <lineage>
        <taxon>Bacteria</taxon>
        <taxon>Bacillati</taxon>
        <taxon>Bacillota</taxon>
        <taxon>Clostridia</taxon>
        <taxon>Eubacteriales</taxon>
        <taxon>Oscillospiraceae</taxon>
        <taxon>Oscillospiraceae incertae sedis</taxon>
        <taxon>Candidatus Avoscillospira</taxon>
    </lineage>
</organism>
<evidence type="ECO:0000313" key="2">
    <source>
        <dbReference type="Proteomes" id="UP000824239"/>
    </source>
</evidence>
<sequence length="86" mass="9235">MEFVSAEKLQLGQYGLLLGSLINLVSGSLEVEVYCCDACRKLEFYAVDSESAAAGSGIAQAPCPHCSQLHEIDDARCPHCGVRLMD</sequence>
<reference evidence="1" key="2">
    <citation type="journal article" date="2021" name="PeerJ">
        <title>Extensive microbial diversity within the chicken gut microbiome revealed by metagenomics and culture.</title>
        <authorList>
            <person name="Gilroy R."/>
            <person name="Ravi A."/>
            <person name="Getino M."/>
            <person name="Pursley I."/>
            <person name="Horton D.L."/>
            <person name="Alikhan N.F."/>
            <person name="Baker D."/>
            <person name="Gharbi K."/>
            <person name="Hall N."/>
            <person name="Watson M."/>
            <person name="Adriaenssens E.M."/>
            <person name="Foster-Nyarko E."/>
            <person name="Jarju S."/>
            <person name="Secka A."/>
            <person name="Antonio M."/>
            <person name="Oren A."/>
            <person name="Chaudhuri R.R."/>
            <person name="La Ragione R."/>
            <person name="Hildebrand F."/>
            <person name="Pallen M.J."/>
        </authorList>
    </citation>
    <scope>NUCLEOTIDE SEQUENCE</scope>
    <source>
        <strain evidence="1">ChiBcec15-4380</strain>
    </source>
</reference>
<dbReference type="Proteomes" id="UP000824239">
    <property type="component" value="Unassembled WGS sequence"/>
</dbReference>
<reference evidence="1" key="1">
    <citation type="submission" date="2020-10" db="EMBL/GenBank/DDBJ databases">
        <authorList>
            <person name="Gilroy R."/>
        </authorList>
    </citation>
    <scope>NUCLEOTIDE SEQUENCE</scope>
    <source>
        <strain evidence="1">ChiBcec15-4380</strain>
    </source>
</reference>
<dbReference type="AlphaFoldDB" id="A0A9D1IXH2"/>
<gene>
    <name evidence="1" type="ORF">IAA53_07045</name>
</gene>
<comment type="caution">
    <text evidence="1">The sequence shown here is derived from an EMBL/GenBank/DDBJ whole genome shotgun (WGS) entry which is preliminary data.</text>
</comment>
<dbReference type="EMBL" id="DVHE01000056">
    <property type="protein sequence ID" value="HIR51025.1"/>
    <property type="molecule type" value="Genomic_DNA"/>
</dbReference>
<evidence type="ECO:0008006" key="3">
    <source>
        <dbReference type="Google" id="ProtNLM"/>
    </source>
</evidence>
<evidence type="ECO:0000313" key="1">
    <source>
        <dbReference type="EMBL" id="HIR51025.1"/>
    </source>
</evidence>